<reference evidence="3" key="1">
    <citation type="journal article" date="2023" name="GigaByte">
        <title>Genome assembly of the bearded iris, Iris pallida Lam.</title>
        <authorList>
            <person name="Bruccoleri R.E."/>
            <person name="Oakeley E.J."/>
            <person name="Faust A.M.E."/>
            <person name="Altorfer M."/>
            <person name="Dessus-Babus S."/>
            <person name="Burckhardt D."/>
            <person name="Oertli M."/>
            <person name="Naumann U."/>
            <person name="Petersen F."/>
            <person name="Wong J."/>
        </authorList>
    </citation>
    <scope>NUCLEOTIDE SEQUENCE</scope>
    <source>
        <strain evidence="3">GSM-AAB239-AS_SAM_17_03QT</strain>
    </source>
</reference>
<dbReference type="GO" id="GO:0004806">
    <property type="term" value="F:triacylglycerol lipase activity"/>
    <property type="evidence" value="ECO:0007669"/>
    <property type="project" value="InterPro"/>
</dbReference>
<dbReference type="InterPro" id="IPR044819">
    <property type="entry name" value="OBL-like"/>
</dbReference>
<name>A0AAX6GVT6_IRIPA</name>
<dbReference type="PANTHER" id="PTHR46086:SF4">
    <property type="entry name" value="ALPHA_BETA-HYDROLASES SUPERFAMILY PROTEIN"/>
    <property type="match status" value="1"/>
</dbReference>
<protein>
    <recommendedName>
        <fullName evidence="1">Fungal lipase-type domain-containing protein</fullName>
    </recommendedName>
</protein>
<evidence type="ECO:0000313" key="2">
    <source>
        <dbReference type="EMBL" id="KAJ6798655.1"/>
    </source>
</evidence>
<dbReference type="EMBL" id="JANAVB010016192">
    <property type="protein sequence ID" value="KAJ6832428.1"/>
    <property type="molecule type" value="Genomic_DNA"/>
</dbReference>
<feature type="domain" description="Fungal lipase-type" evidence="1">
    <location>
        <begin position="99"/>
        <end position="259"/>
    </location>
</feature>
<reference evidence="3" key="2">
    <citation type="submission" date="2023-04" db="EMBL/GenBank/DDBJ databases">
        <authorList>
            <person name="Bruccoleri R.E."/>
            <person name="Oakeley E.J."/>
            <person name="Faust A.-M."/>
            <person name="Dessus-Babus S."/>
            <person name="Altorfer M."/>
            <person name="Burckhardt D."/>
            <person name="Oertli M."/>
            <person name="Naumann U."/>
            <person name="Petersen F."/>
            <person name="Wong J."/>
        </authorList>
    </citation>
    <scope>NUCLEOTIDE SEQUENCE</scope>
    <source>
        <strain evidence="3">GSM-AAB239-AS_SAM_17_03QT</strain>
        <tissue evidence="3">Leaf</tissue>
    </source>
</reference>
<dbReference type="PANTHER" id="PTHR46086">
    <property type="entry name" value="ALPHA/BETA-HYDROLASES SUPERFAMILY PROTEIN"/>
    <property type="match status" value="1"/>
</dbReference>
<dbReference type="CDD" id="cd00519">
    <property type="entry name" value="Lipase_3"/>
    <property type="match status" value="1"/>
</dbReference>
<keyword evidence="4" id="KW-1185">Reference proteome</keyword>
<dbReference type="GO" id="GO:0006629">
    <property type="term" value="P:lipid metabolic process"/>
    <property type="evidence" value="ECO:0007669"/>
    <property type="project" value="InterPro"/>
</dbReference>
<dbReference type="AlphaFoldDB" id="A0AAX6GVT6"/>
<dbReference type="InterPro" id="IPR002921">
    <property type="entry name" value="Fungal_lipase-type"/>
</dbReference>
<evidence type="ECO:0000259" key="1">
    <source>
        <dbReference type="Pfam" id="PF01764"/>
    </source>
</evidence>
<evidence type="ECO:0000313" key="4">
    <source>
        <dbReference type="Proteomes" id="UP001140949"/>
    </source>
</evidence>
<gene>
    <name evidence="2" type="ORF">M6B38_210320</name>
    <name evidence="3" type="ORF">M6B38_344455</name>
</gene>
<dbReference type="Proteomes" id="UP001140949">
    <property type="component" value="Unassembled WGS sequence"/>
</dbReference>
<dbReference type="EMBL" id="JANAVB010040218">
    <property type="protein sequence ID" value="KAJ6798655.1"/>
    <property type="molecule type" value="Genomic_DNA"/>
</dbReference>
<comment type="caution">
    <text evidence="3">The sequence shown here is derived from an EMBL/GenBank/DDBJ whole genome shotgun (WGS) entry which is preliminary data.</text>
</comment>
<accession>A0AAX6GVT6</accession>
<proteinExistence type="predicted"/>
<dbReference type="Pfam" id="PF01764">
    <property type="entry name" value="Lipase_3"/>
    <property type="match status" value="1"/>
</dbReference>
<sequence>MPERNSKAFKSLFGFIDPREDLDENIKPGDDKYCAALAIMAAKLSYENEARIRSIVGACWNMEFLGFYNCWDDFQDSFCTQAFMMSDKPVDSGDAELVVVAFRGTDDAYDACTDIDFSWYEIPGVGKVHGGFMKALGLQKNGSWPKDVVEQNPRTPFAYYAIREKLREVLRKNPKARFVATGHSLGAALAALFPVILAYHGEDWILGRLEGAYTFGQPRVGDRQLGEFAEKLLDDGPGGRRRYFRFVYSNDLVPRVPFDDNTLQFKHFGKCLYFDSTYKGKELEEEPNKNYFSLVDLLPKHLNAAWELARSFVIASRKGASYGESSVMRLMRTVGLLIPGLSAHCTQDYVNLTRIGTLVPEDHKSDKSD</sequence>
<organism evidence="3 4">
    <name type="scientific">Iris pallida</name>
    <name type="common">Sweet iris</name>
    <dbReference type="NCBI Taxonomy" id="29817"/>
    <lineage>
        <taxon>Eukaryota</taxon>
        <taxon>Viridiplantae</taxon>
        <taxon>Streptophyta</taxon>
        <taxon>Embryophyta</taxon>
        <taxon>Tracheophyta</taxon>
        <taxon>Spermatophyta</taxon>
        <taxon>Magnoliopsida</taxon>
        <taxon>Liliopsida</taxon>
        <taxon>Asparagales</taxon>
        <taxon>Iridaceae</taxon>
        <taxon>Iridoideae</taxon>
        <taxon>Irideae</taxon>
        <taxon>Iris</taxon>
    </lineage>
</organism>
<dbReference type="InterPro" id="IPR029058">
    <property type="entry name" value="AB_hydrolase_fold"/>
</dbReference>
<evidence type="ECO:0000313" key="3">
    <source>
        <dbReference type="EMBL" id="KAJ6832428.1"/>
    </source>
</evidence>
<dbReference type="Gene3D" id="3.40.50.1820">
    <property type="entry name" value="alpha/beta hydrolase"/>
    <property type="match status" value="1"/>
</dbReference>
<dbReference type="SUPFAM" id="SSF53474">
    <property type="entry name" value="alpha/beta-Hydrolases"/>
    <property type="match status" value="1"/>
</dbReference>